<evidence type="ECO:0008006" key="5">
    <source>
        <dbReference type="Google" id="ProtNLM"/>
    </source>
</evidence>
<organism evidence="3 4">
    <name type="scientific">Monoraphidium neglectum</name>
    <dbReference type="NCBI Taxonomy" id="145388"/>
    <lineage>
        <taxon>Eukaryota</taxon>
        <taxon>Viridiplantae</taxon>
        <taxon>Chlorophyta</taxon>
        <taxon>core chlorophytes</taxon>
        <taxon>Chlorophyceae</taxon>
        <taxon>CS clade</taxon>
        <taxon>Sphaeropleales</taxon>
        <taxon>Selenastraceae</taxon>
        <taxon>Monoraphidium</taxon>
    </lineage>
</organism>
<dbReference type="PANTHER" id="PTHR36058">
    <property type="entry name" value="NUCLEOPHOSMIN"/>
    <property type="match status" value="1"/>
</dbReference>
<proteinExistence type="predicted"/>
<dbReference type="Proteomes" id="UP000054498">
    <property type="component" value="Unassembled WGS sequence"/>
</dbReference>
<reference evidence="3 4" key="1">
    <citation type="journal article" date="2013" name="BMC Genomics">
        <title>Reconstruction of the lipid metabolism for the microalga Monoraphidium neglectum from its genome sequence reveals characteristics suitable for biofuel production.</title>
        <authorList>
            <person name="Bogen C."/>
            <person name="Al-Dilaimi A."/>
            <person name="Albersmeier A."/>
            <person name="Wichmann J."/>
            <person name="Grundmann M."/>
            <person name="Rupp O."/>
            <person name="Lauersen K.J."/>
            <person name="Blifernez-Klassen O."/>
            <person name="Kalinowski J."/>
            <person name="Goesmann A."/>
            <person name="Mussgnug J.H."/>
            <person name="Kruse O."/>
        </authorList>
    </citation>
    <scope>NUCLEOTIDE SEQUENCE [LARGE SCALE GENOMIC DNA]</scope>
    <source>
        <strain evidence="3 4">SAG 48.87</strain>
    </source>
</reference>
<dbReference type="PANTHER" id="PTHR36058:SF1">
    <property type="entry name" value="NUCLEOPHOSMIN"/>
    <property type="match status" value="1"/>
</dbReference>
<keyword evidence="2" id="KW-0732">Signal</keyword>
<gene>
    <name evidence="3" type="ORF">MNEG_9888</name>
</gene>
<dbReference type="GeneID" id="25742763"/>
<dbReference type="RefSeq" id="XP_013897097.1">
    <property type="nucleotide sequence ID" value="XM_014041643.1"/>
</dbReference>
<name>A0A0D2JEY8_9CHLO</name>
<evidence type="ECO:0000313" key="3">
    <source>
        <dbReference type="EMBL" id="KIY98077.1"/>
    </source>
</evidence>
<dbReference type="EMBL" id="KK102320">
    <property type="protein sequence ID" value="KIY98077.1"/>
    <property type="molecule type" value="Genomic_DNA"/>
</dbReference>
<dbReference type="OrthoDB" id="202851at2759"/>
<dbReference type="PROSITE" id="PS51257">
    <property type="entry name" value="PROKAR_LIPOPROTEIN"/>
    <property type="match status" value="1"/>
</dbReference>
<protein>
    <recommendedName>
        <fullName evidence="5">DUF3456 domain-containing protein</fullName>
    </recommendedName>
</protein>
<dbReference type="KEGG" id="mng:MNEG_9888"/>
<sequence>MRYEASAPRVGLVACLLLVVAASCRAQFDMPGAGGQKDLPPAVRSDIQFIKCSVCQLFVRQSMRTVRKLREELKPGKKLEEGDVIDKLEGLCNVKGPEGEWIRQIDMVEEGDTIELKDMGKVGRHTSETSTVARACVDVSEALDLSDLSEALYKGKSRTQLTQLACYDMSGACSKKPPPVPEDRAAGPEFEELSADEAQREKVMSSLAASGMGGQMYSRDEIKRQMEQLQGRAAAGEFGEGSRLEEALSGGGKGGGGGVEGLAGRLQEGATAAAAAARGAAAKAGEAVAGAAGAAGRLIRSLSSKLAGGGGGGAEL</sequence>
<feature type="chain" id="PRO_5002261572" description="DUF3456 domain-containing protein" evidence="2">
    <location>
        <begin position="27"/>
        <end position="316"/>
    </location>
</feature>
<evidence type="ECO:0000256" key="1">
    <source>
        <dbReference type="SAM" id="MobiDB-lite"/>
    </source>
</evidence>
<evidence type="ECO:0000256" key="2">
    <source>
        <dbReference type="SAM" id="SignalP"/>
    </source>
</evidence>
<evidence type="ECO:0000313" key="4">
    <source>
        <dbReference type="Proteomes" id="UP000054498"/>
    </source>
</evidence>
<feature type="region of interest" description="Disordered" evidence="1">
    <location>
        <begin position="233"/>
        <end position="256"/>
    </location>
</feature>
<accession>A0A0D2JEY8</accession>
<feature type="signal peptide" evidence="2">
    <location>
        <begin position="1"/>
        <end position="26"/>
    </location>
</feature>
<dbReference type="AlphaFoldDB" id="A0A0D2JEY8"/>
<keyword evidence="4" id="KW-1185">Reference proteome</keyword>